<proteinExistence type="predicted"/>
<dbReference type="AlphaFoldDB" id="A0A2X3IUM0"/>
<accession>A0A2X3IUM0</accession>
<sequence length="103" mass="11099">MTRFSDDYSMIALSGARLDYPALCGFFSTSGGSREGLAIEVDNLTLLDEWQHGAAVLYRETQTLNDSTTGALVYRGFPPRGRESVVAAFAGNRAGIDYPAETA</sequence>
<gene>
    <name evidence="1" type="ORF">NCTC12120_03990</name>
</gene>
<organism evidence="1 2">
    <name type="scientific">Cedecea neteri</name>
    <dbReference type="NCBI Taxonomy" id="158822"/>
    <lineage>
        <taxon>Bacteria</taxon>
        <taxon>Pseudomonadati</taxon>
        <taxon>Pseudomonadota</taxon>
        <taxon>Gammaproteobacteria</taxon>
        <taxon>Enterobacterales</taxon>
        <taxon>Enterobacteriaceae</taxon>
        <taxon>Cedecea</taxon>
    </lineage>
</organism>
<dbReference type="STRING" id="158822.LH23_20440"/>
<dbReference type="InterPro" id="IPR032710">
    <property type="entry name" value="NTF2-like_dom_sf"/>
</dbReference>
<dbReference type="Gene3D" id="3.10.450.50">
    <property type="match status" value="1"/>
</dbReference>
<evidence type="ECO:0000313" key="1">
    <source>
        <dbReference type="EMBL" id="SQC90846.1"/>
    </source>
</evidence>
<reference evidence="1 2" key="1">
    <citation type="submission" date="2018-06" db="EMBL/GenBank/DDBJ databases">
        <authorList>
            <consortium name="Pathogen Informatics"/>
            <person name="Doyle S."/>
        </authorList>
    </citation>
    <scope>NUCLEOTIDE SEQUENCE [LARGE SCALE GENOMIC DNA]</scope>
    <source>
        <strain evidence="1 2">NCTC12120</strain>
    </source>
</reference>
<dbReference type="SUPFAM" id="SSF54427">
    <property type="entry name" value="NTF2-like"/>
    <property type="match status" value="1"/>
</dbReference>
<name>A0A2X3IUM0_9ENTR</name>
<dbReference type="EMBL" id="UAVU01000005">
    <property type="protein sequence ID" value="SQC90846.1"/>
    <property type="molecule type" value="Genomic_DNA"/>
</dbReference>
<dbReference type="Proteomes" id="UP000251197">
    <property type="component" value="Unassembled WGS sequence"/>
</dbReference>
<evidence type="ECO:0000313" key="2">
    <source>
        <dbReference type="Proteomes" id="UP000251197"/>
    </source>
</evidence>
<protein>
    <submittedName>
        <fullName evidence="1">Uncharacterized protein conserved in bacteria</fullName>
    </submittedName>
</protein>